<keyword evidence="4 5" id="KW-0720">Serine protease</keyword>
<dbReference type="Pfam" id="PF00082">
    <property type="entry name" value="Peptidase_S8"/>
    <property type="match status" value="1"/>
</dbReference>
<geneLocation type="plasmid" evidence="7">
    <name>unnamed</name>
</geneLocation>
<comment type="caution">
    <text evidence="7">The sequence shown here is derived from an EMBL/GenBank/DDBJ whole genome shotgun (WGS) entry which is preliminary data.</text>
</comment>
<dbReference type="InterPro" id="IPR050131">
    <property type="entry name" value="Peptidase_S8_subtilisin-like"/>
</dbReference>
<sequence>MEGDTMTGIAKEIIAHIQAVQSGGGGGALNIILETRMRVVPATLVAAAKEVLPVTLEVEPLFPATAGGDADLGRFQRLRLPGVVPGALPGSTFDLAYALKDALDLVSAEPDLETEFYRQPIRQPGAGPEFRGDNLNCWVNTPAPPDRVWALRSMRVPQAWDYSVAQGRLAQGRGVSIAQPDTGVALHVELEGALDFTRATDVLEGDQNPADDLIGDGPAANPGHGTGTASVAVSRGAVPATPVHGAGEVVGTAPQASLAPIRCIESVIRISQASVAKAVEHARQQGCHVITMSLGGLPSAALKAALLRAVEDNIIVLAAAGNCVGWVVWPAAYERCIAVGGTNIQDGTWKGSCHGPQVDVSAPAELVWRAVREAGDTQFDRISGGQGTSFAVALTAGVAALWLAHHGRAALIANLGSGERLQDRFRRLLMETARRPAAWNAEEYGTGIVDAEALLMRGPGTPGGAGPESVHLGASDAVSIARLLTDVAKPEATPHVGAAFQVGLSPAELERYGVELAWLAFKTRLATVAAPASPEAAAQPPVPSVELATVLARAGGTVANPLAKALRVR</sequence>
<feature type="domain" description="Peptidase S8/S53" evidence="6">
    <location>
        <begin position="172"/>
        <end position="439"/>
    </location>
</feature>
<evidence type="ECO:0000256" key="4">
    <source>
        <dbReference type="ARBA" id="ARBA00022825"/>
    </source>
</evidence>
<evidence type="ECO:0000256" key="3">
    <source>
        <dbReference type="ARBA" id="ARBA00022801"/>
    </source>
</evidence>
<reference evidence="7 8" key="1">
    <citation type="submission" date="2017-07" db="EMBL/GenBank/DDBJ databases">
        <title>Whole genome sequence of Azospirillum brasilense 2A1, a potential biofertilizer strain.</title>
        <authorList>
            <person name="Fontana C.A."/>
            <person name="Toffoli L.M."/>
            <person name="Salazar S.M."/>
            <person name="Puglisi E."/>
            <person name="Pedraza R."/>
            <person name="Bassi D."/>
            <person name="Cocconcelli P.S."/>
        </authorList>
    </citation>
    <scope>NUCLEOTIDE SEQUENCE [LARGE SCALE GENOMIC DNA]</scope>
    <source>
        <strain evidence="7 8">2A1</strain>
        <plasmid evidence="7">unnamed</plasmid>
    </source>
</reference>
<dbReference type="PANTHER" id="PTHR43806:SF11">
    <property type="entry name" value="CEREVISIN-RELATED"/>
    <property type="match status" value="1"/>
</dbReference>
<evidence type="ECO:0000256" key="5">
    <source>
        <dbReference type="PROSITE-ProRule" id="PRU01240"/>
    </source>
</evidence>
<keyword evidence="2 5" id="KW-0645">Protease</keyword>
<dbReference type="GO" id="GO:0006508">
    <property type="term" value="P:proteolysis"/>
    <property type="evidence" value="ECO:0007669"/>
    <property type="project" value="UniProtKB-KW"/>
</dbReference>
<gene>
    <name evidence="7" type="ORF">CHT98_32055</name>
</gene>
<keyword evidence="7" id="KW-0614">Plasmid</keyword>
<evidence type="ECO:0000313" key="7">
    <source>
        <dbReference type="EMBL" id="OYD80289.1"/>
    </source>
</evidence>
<evidence type="ECO:0000313" key="8">
    <source>
        <dbReference type="Proteomes" id="UP000215367"/>
    </source>
</evidence>
<evidence type="ECO:0000256" key="2">
    <source>
        <dbReference type="ARBA" id="ARBA00022670"/>
    </source>
</evidence>
<organism evidence="7 8">
    <name type="scientific">Azospirillum brasilense</name>
    <dbReference type="NCBI Taxonomy" id="192"/>
    <lineage>
        <taxon>Bacteria</taxon>
        <taxon>Pseudomonadati</taxon>
        <taxon>Pseudomonadota</taxon>
        <taxon>Alphaproteobacteria</taxon>
        <taxon>Rhodospirillales</taxon>
        <taxon>Azospirillaceae</taxon>
        <taxon>Azospirillum</taxon>
    </lineage>
</organism>
<evidence type="ECO:0000259" key="6">
    <source>
        <dbReference type="Pfam" id="PF00082"/>
    </source>
</evidence>
<dbReference type="AlphaFoldDB" id="A0A235H370"/>
<accession>A0A235H370</accession>
<feature type="active site" description="Charge relay system" evidence="5">
    <location>
        <position position="389"/>
    </location>
</feature>
<keyword evidence="3 5" id="KW-0378">Hydrolase</keyword>
<dbReference type="CDD" id="cd00306">
    <property type="entry name" value="Peptidases_S8_S53"/>
    <property type="match status" value="1"/>
</dbReference>
<dbReference type="EMBL" id="NOWT01000063">
    <property type="protein sequence ID" value="OYD80289.1"/>
    <property type="molecule type" value="Genomic_DNA"/>
</dbReference>
<name>A0A235H370_AZOBR</name>
<dbReference type="Proteomes" id="UP000215367">
    <property type="component" value="Unassembled WGS sequence"/>
</dbReference>
<dbReference type="GO" id="GO:0004252">
    <property type="term" value="F:serine-type endopeptidase activity"/>
    <property type="evidence" value="ECO:0007669"/>
    <property type="project" value="UniProtKB-UniRule"/>
</dbReference>
<comment type="similarity">
    <text evidence="1 5">Belongs to the peptidase S8 family.</text>
</comment>
<feature type="active site" description="Charge relay system" evidence="5">
    <location>
        <position position="181"/>
    </location>
</feature>
<protein>
    <recommendedName>
        <fullName evidence="6">Peptidase S8/S53 domain-containing protein</fullName>
    </recommendedName>
</protein>
<dbReference type="PANTHER" id="PTHR43806">
    <property type="entry name" value="PEPTIDASE S8"/>
    <property type="match status" value="1"/>
</dbReference>
<dbReference type="Gene3D" id="3.40.50.200">
    <property type="entry name" value="Peptidase S8/S53 domain"/>
    <property type="match status" value="1"/>
</dbReference>
<dbReference type="SUPFAM" id="SSF52743">
    <property type="entry name" value="Subtilisin-like"/>
    <property type="match status" value="1"/>
</dbReference>
<dbReference type="InterPro" id="IPR000209">
    <property type="entry name" value="Peptidase_S8/S53_dom"/>
</dbReference>
<evidence type="ECO:0000256" key="1">
    <source>
        <dbReference type="ARBA" id="ARBA00011073"/>
    </source>
</evidence>
<proteinExistence type="inferred from homology"/>
<feature type="active site" description="Charge relay system" evidence="5">
    <location>
        <position position="224"/>
    </location>
</feature>
<dbReference type="PROSITE" id="PS51892">
    <property type="entry name" value="SUBTILASE"/>
    <property type="match status" value="1"/>
</dbReference>
<dbReference type="InterPro" id="IPR036852">
    <property type="entry name" value="Peptidase_S8/S53_dom_sf"/>
</dbReference>